<dbReference type="Gene3D" id="6.10.340.10">
    <property type="match status" value="1"/>
</dbReference>
<dbReference type="PANTHER" id="PTHR45436:SF5">
    <property type="entry name" value="SENSOR HISTIDINE KINASE TRCS"/>
    <property type="match status" value="1"/>
</dbReference>
<feature type="region of interest" description="Disordered" evidence="8">
    <location>
        <begin position="640"/>
        <end position="716"/>
    </location>
</feature>
<protein>
    <recommendedName>
        <fullName evidence="2">histidine kinase</fullName>
        <ecNumber evidence="2">2.7.13.3</ecNumber>
    </recommendedName>
</protein>
<reference evidence="11 12" key="1">
    <citation type="submission" date="2023-07" db="EMBL/GenBank/DDBJ databases">
        <title>Sorghum-associated microbial communities from plants grown in Nebraska, USA.</title>
        <authorList>
            <person name="Schachtman D."/>
        </authorList>
    </citation>
    <scope>NUCLEOTIDE SEQUENCE [LARGE SCALE GENOMIC DNA]</scope>
    <source>
        <strain evidence="11 12">4272</strain>
    </source>
</reference>
<dbReference type="EC" id="2.7.13.3" evidence="2"/>
<dbReference type="Pfam" id="PF08376">
    <property type="entry name" value="NIT"/>
    <property type="match status" value="1"/>
</dbReference>
<dbReference type="PANTHER" id="PTHR45436">
    <property type="entry name" value="SENSOR HISTIDINE KINASE YKOH"/>
    <property type="match status" value="1"/>
</dbReference>
<dbReference type="PROSITE" id="PS50109">
    <property type="entry name" value="HIS_KIN"/>
    <property type="match status" value="1"/>
</dbReference>
<dbReference type="GO" id="GO:0016301">
    <property type="term" value="F:kinase activity"/>
    <property type="evidence" value="ECO:0007669"/>
    <property type="project" value="UniProtKB-KW"/>
</dbReference>
<accession>A0ABU1X8M7</accession>
<feature type="transmembrane region" description="Helical" evidence="9">
    <location>
        <begin position="313"/>
        <end position="337"/>
    </location>
</feature>
<dbReference type="InterPro" id="IPR013587">
    <property type="entry name" value="Nitrate/nitrite_sensing"/>
</dbReference>
<gene>
    <name evidence="11" type="ORF">J2W56_000615</name>
</gene>
<keyword evidence="6 11" id="KW-0418">Kinase</keyword>
<keyword evidence="12" id="KW-1185">Reference proteome</keyword>
<evidence type="ECO:0000256" key="6">
    <source>
        <dbReference type="ARBA" id="ARBA00022777"/>
    </source>
</evidence>
<organism evidence="11 12">
    <name type="scientific">Nocardia kruczakiae</name>
    <dbReference type="NCBI Taxonomy" id="261477"/>
    <lineage>
        <taxon>Bacteria</taxon>
        <taxon>Bacillati</taxon>
        <taxon>Actinomycetota</taxon>
        <taxon>Actinomycetes</taxon>
        <taxon>Mycobacteriales</taxon>
        <taxon>Nocardiaceae</taxon>
        <taxon>Nocardia</taxon>
    </lineage>
</organism>
<feature type="domain" description="Histidine kinase" evidence="10">
    <location>
        <begin position="523"/>
        <end position="631"/>
    </location>
</feature>
<dbReference type="EMBL" id="JAVDWW010000001">
    <property type="protein sequence ID" value="MDR7166897.1"/>
    <property type="molecule type" value="Genomic_DNA"/>
</dbReference>
<dbReference type="InterPro" id="IPR003594">
    <property type="entry name" value="HATPase_dom"/>
</dbReference>
<keyword evidence="7 9" id="KW-1133">Transmembrane helix</keyword>
<evidence type="ECO:0000256" key="9">
    <source>
        <dbReference type="SAM" id="Phobius"/>
    </source>
</evidence>
<evidence type="ECO:0000256" key="2">
    <source>
        <dbReference type="ARBA" id="ARBA00012438"/>
    </source>
</evidence>
<name>A0ABU1X8M7_9NOCA</name>
<dbReference type="InterPro" id="IPR050428">
    <property type="entry name" value="TCS_sensor_his_kinase"/>
</dbReference>
<evidence type="ECO:0000256" key="7">
    <source>
        <dbReference type="ARBA" id="ARBA00022989"/>
    </source>
</evidence>
<feature type="compositionally biased region" description="Polar residues" evidence="8">
    <location>
        <begin position="693"/>
        <end position="716"/>
    </location>
</feature>
<proteinExistence type="predicted"/>
<dbReference type="Pfam" id="PF02518">
    <property type="entry name" value="HATPase_c"/>
    <property type="match status" value="1"/>
</dbReference>
<dbReference type="InterPro" id="IPR036890">
    <property type="entry name" value="HATPase_C_sf"/>
</dbReference>
<comment type="catalytic activity">
    <reaction evidence="1">
        <text>ATP + protein L-histidine = ADP + protein N-phospho-L-histidine.</text>
        <dbReference type="EC" id="2.7.13.3"/>
    </reaction>
</comment>
<evidence type="ECO:0000259" key="10">
    <source>
        <dbReference type="PROSITE" id="PS50109"/>
    </source>
</evidence>
<evidence type="ECO:0000256" key="3">
    <source>
        <dbReference type="ARBA" id="ARBA00022553"/>
    </source>
</evidence>
<evidence type="ECO:0000313" key="11">
    <source>
        <dbReference type="EMBL" id="MDR7166897.1"/>
    </source>
</evidence>
<dbReference type="InterPro" id="IPR005467">
    <property type="entry name" value="His_kinase_dom"/>
</dbReference>
<keyword evidence="3" id="KW-0597">Phosphoprotein</keyword>
<dbReference type="RefSeq" id="WP_310398806.1">
    <property type="nucleotide sequence ID" value="NZ_JAVDWW010000001.1"/>
</dbReference>
<evidence type="ECO:0000256" key="1">
    <source>
        <dbReference type="ARBA" id="ARBA00000085"/>
    </source>
</evidence>
<dbReference type="SMART" id="SM00387">
    <property type="entry name" value="HATPase_c"/>
    <property type="match status" value="1"/>
</dbReference>
<dbReference type="Gene3D" id="3.30.565.10">
    <property type="entry name" value="Histidine kinase-like ATPase, C-terminal domain"/>
    <property type="match status" value="1"/>
</dbReference>
<comment type="caution">
    <text evidence="11">The sequence shown here is derived from an EMBL/GenBank/DDBJ whole genome shotgun (WGS) entry which is preliminary data.</text>
</comment>
<evidence type="ECO:0000256" key="5">
    <source>
        <dbReference type="ARBA" id="ARBA00022692"/>
    </source>
</evidence>
<dbReference type="SUPFAM" id="SSF55874">
    <property type="entry name" value="ATPase domain of HSP90 chaperone/DNA topoisomerase II/histidine kinase"/>
    <property type="match status" value="1"/>
</dbReference>
<keyword evidence="5 9" id="KW-0812">Transmembrane</keyword>
<evidence type="ECO:0000256" key="8">
    <source>
        <dbReference type="SAM" id="MobiDB-lite"/>
    </source>
</evidence>
<evidence type="ECO:0000313" key="12">
    <source>
        <dbReference type="Proteomes" id="UP001251217"/>
    </source>
</evidence>
<keyword evidence="9" id="KW-0472">Membrane</keyword>
<evidence type="ECO:0000256" key="4">
    <source>
        <dbReference type="ARBA" id="ARBA00022679"/>
    </source>
</evidence>
<dbReference type="Proteomes" id="UP001251217">
    <property type="component" value="Unassembled WGS sequence"/>
</dbReference>
<keyword evidence="4" id="KW-0808">Transferase</keyword>
<sequence>MTGTEAPRSRWRVGIRTRVLAIALIPSTLLLATGGVTLAVLGTRAHAVRVWSNYQQGIIDPLLHFVTAVEDERTAGMLVAGGAPASAVDLTGRRKALDAAMAETADIASRAQDIDPAVAAEVSSRLGQIVAKLGETRHGVDTRTITPEAVDAFYTLLIGATTEAGYDSDINNSPDNDTLAGDMTGNALIRAVDTHARALDYAAVAQSRGALDASGRRTLAELTGAYRQQLDTVVPRLAPDPQAAFHALTDSAEWRLTDAAQNQLAERGSLDTPDDQWWAAQKTVGARLISVVADQYRHTVALTHSVADRTMNWAITAGTGLVIATLLAVAAALVLAGRLVRRLRSLRSSSLELANDRLPAIIERIHRGESVDVQGETTPVDTGADEIGEVADAFAAAQRTAIDAAVAEARTRDGFNRVFLDIAFRSQALVRRQLDVLDVAEAKQDHPDHLDLLFQLDHLATRARRNAENLLILGDRQPGRQWRRPVGLEEIVRSAASETEGFARVTAVRLPPVNVLGTAVADLVHLLAELIDNAANFSPPDAPITVHGSIVGRGVVVEIVDRGLGMVFEQLEQVNTLLVEPPEFHEMALTGRRQLGLFVVGRLARRHGIGVTLRESPYGGVTAIVLIPAAALDGVSLDVAPADPDTLGPPRTPLPRRIRPDHGMPAARRRIGSAPPSASERLRTPDVARAAMSSFQRGTRQARSSAGNGTQQNSDQ</sequence>